<keyword evidence="5 6" id="KW-0472">Membrane</keyword>
<feature type="transmembrane region" description="Helical" evidence="6">
    <location>
        <begin position="69"/>
        <end position="95"/>
    </location>
</feature>
<evidence type="ECO:0000256" key="3">
    <source>
        <dbReference type="ARBA" id="ARBA00022692"/>
    </source>
</evidence>
<keyword evidence="3 6" id="KW-0812">Transmembrane</keyword>
<feature type="transmembrane region" description="Helical" evidence="6">
    <location>
        <begin position="39"/>
        <end position="60"/>
    </location>
</feature>
<gene>
    <name evidence="7" type="ORF">H8704_07145</name>
</gene>
<comment type="subcellular location">
    <subcellularLocation>
        <location evidence="1">Membrane</location>
        <topology evidence="1">Multi-pass membrane protein</topology>
    </subcellularLocation>
</comment>
<comment type="caution">
    <text evidence="7">The sequence shown here is derived from an EMBL/GenBank/DDBJ whole genome shotgun (WGS) entry which is preliminary data.</text>
</comment>
<evidence type="ECO:0000256" key="5">
    <source>
        <dbReference type="ARBA" id="ARBA00023136"/>
    </source>
</evidence>
<protein>
    <submittedName>
        <fullName evidence="7">AI-2E family transporter</fullName>
    </submittedName>
</protein>
<proteinExistence type="inferred from homology"/>
<dbReference type="Proteomes" id="UP000606193">
    <property type="component" value="Unassembled WGS sequence"/>
</dbReference>
<accession>A0ABR7N1M7</accession>
<evidence type="ECO:0000313" key="7">
    <source>
        <dbReference type="EMBL" id="MBC8562404.1"/>
    </source>
</evidence>
<sequence length="363" mass="40794">MKEMPSYGLKVRHPLLYRFGVLTGITICVYLVFRYLLHLFLPFILAYLLMRMLFPVIWFLRHHCHFPKWLAYGGTLTVFFGAVFGTVLAVIWQLLRQIRLFGQNFPVYRREFMALYVHHTGRLCGCLDTWLGLPAGKSRSCISSWCDRLLVESGSRLSEQAGNIVSGCFSGTARLLTVVLIIVVSMIALCGDMQAVHRIYRKSVFYPAVHRVAVTLKKSGLAFVKSQGIILVVIWVICSVSLALIRNPYSILIGCGIAVFDTFPVLGSGMILVPWAVYAAFGQNYYAAVILFIAFLLCVIARDLLEAHLMGNHMGLLPFFMTAALYVGVCLFGVWGILMGPFGVILIRSVYEQFLEKNNEPPE</sequence>
<evidence type="ECO:0000256" key="1">
    <source>
        <dbReference type="ARBA" id="ARBA00004141"/>
    </source>
</evidence>
<reference evidence="7 8" key="1">
    <citation type="submission" date="2020-08" db="EMBL/GenBank/DDBJ databases">
        <title>Genome public.</title>
        <authorList>
            <person name="Liu C."/>
            <person name="Sun Q."/>
        </authorList>
    </citation>
    <scope>NUCLEOTIDE SEQUENCE [LARGE SCALE GENOMIC DNA]</scope>
    <source>
        <strain evidence="7 8">NSJ-37</strain>
    </source>
</reference>
<feature type="transmembrane region" description="Helical" evidence="6">
    <location>
        <begin position="173"/>
        <end position="191"/>
    </location>
</feature>
<evidence type="ECO:0000313" key="8">
    <source>
        <dbReference type="Proteomes" id="UP000606193"/>
    </source>
</evidence>
<keyword evidence="8" id="KW-1185">Reference proteome</keyword>
<feature type="transmembrane region" description="Helical" evidence="6">
    <location>
        <begin position="228"/>
        <end position="245"/>
    </location>
</feature>
<organism evidence="7 8">
    <name type="scientific">Jutongia huaianensis</name>
    <dbReference type="NCBI Taxonomy" id="2763668"/>
    <lineage>
        <taxon>Bacteria</taxon>
        <taxon>Bacillati</taxon>
        <taxon>Bacillota</taxon>
        <taxon>Clostridia</taxon>
        <taxon>Lachnospirales</taxon>
        <taxon>Lachnospiraceae</taxon>
        <taxon>Jutongia</taxon>
    </lineage>
</organism>
<evidence type="ECO:0000256" key="4">
    <source>
        <dbReference type="ARBA" id="ARBA00022989"/>
    </source>
</evidence>
<feature type="transmembrane region" description="Helical" evidence="6">
    <location>
        <begin position="15"/>
        <end position="33"/>
    </location>
</feature>
<dbReference type="EMBL" id="JACRSX010000007">
    <property type="protein sequence ID" value="MBC8562404.1"/>
    <property type="molecule type" value="Genomic_DNA"/>
</dbReference>
<evidence type="ECO:0000256" key="2">
    <source>
        <dbReference type="ARBA" id="ARBA00009773"/>
    </source>
</evidence>
<dbReference type="InterPro" id="IPR002549">
    <property type="entry name" value="AI-2E-like"/>
</dbReference>
<dbReference type="Pfam" id="PF01594">
    <property type="entry name" value="AI-2E_transport"/>
    <property type="match status" value="1"/>
</dbReference>
<evidence type="ECO:0000256" key="6">
    <source>
        <dbReference type="SAM" id="Phobius"/>
    </source>
</evidence>
<feature type="transmembrane region" description="Helical" evidence="6">
    <location>
        <begin position="325"/>
        <end position="347"/>
    </location>
</feature>
<keyword evidence="4 6" id="KW-1133">Transmembrane helix</keyword>
<name>A0ABR7N1M7_9FIRM</name>
<feature type="transmembrane region" description="Helical" evidence="6">
    <location>
        <begin position="285"/>
        <end position="305"/>
    </location>
</feature>
<comment type="similarity">
    <text evidence="2">Belongs to the autoinducer-2 exporter (AI-2E) (TC 2.A.86) family.</text>
</comment>
<dbReference type="RefSeq" id="WP_249297812.1">
    <property type="nucleotide sequence ID" value="NZ_JACRSX010000007.1"/>
</dbReference>
<feature type="transmembrane region" description="Helical" evidence="6">
    <location>
        <begin position="251"/>
        <end position="273"/>
    </location>
</feature>